<name>A0A699ZRR5_HAELA</name>
<dbReference type="InterPro" id="IPR000719">
    <property type="entry name" value="Prot_kinase_dom"/>
</dbReference>
<keyword evidence="6" id="KW-1185">Reference proteome</keyword>
<evidence type="ECO:0000256" key="1">
    <source>
        <dbReference type="ARBA" id="ARBA00022741"/>
    </source>
</evidence>
<reference evidence="5 6" key="1">
    <citation type="submission" date="2020-02" db="EMBL/GenBank/DDBJ databases">
        <title>Draft genome sequence of Haematococcus lacustris strain NIES-144.</title>
        <authorList>
            <person name="Morimoto D."/>
            <person name="Nakagawa S."/>
            <person name="Yoshida T."/>
            <person name="Sawayama S."/>
        </authorList>
    </citation>
    <scope>NUCLEOTIDE SEQUENCE [LARGE SCALE GENOMIC DNA]</scope>
    <source>
        <strain evidence="5 6">NIES-144</strain>
    </source>
</reference>
<feature type="domain" description="Protein kinase" evidence="4">
    <location>
        <begin position="1"/>
        <end position="104"/>
    </location>
</feature>
<dbReference type="PANTHER" id="PTHR24055">
    <property type="entry name" value="MITOGEN-ACTIVATED PROTEIN KINASE"/>
    <property type="match status" value="1"/>
</dbReference>
<evidence type="ECO:0000313" key="5">
    <source>
        <dbReference type="EMBL" id="GFH21456.1"/>
    </source>
</evidence>
<dbReference type="InterPro" id="IPR050117">
    <property type="entry name" value="MAPK"/>
</dbReference>
<feature type="signal peptide" evidence="3">
    <location>
        <begin position="1"/>
        <end position="16"/>
    </location>
</feature>
<evidence type="ECO:0000259" key="4">
    <source>
        <dbReference type="PROSITE" id="PS50011"/>
    </source>
</evidence>
<keyword evidence="3" id="KW-0732">Signal</keyword>
<dbReference type="Proteomes" id="UP000485058">
    <property type="component" value="Unassembled WGS sequence"/>
</dbReference>
<dbReference type="Pfam" id="PF00069">
    <property type="entry name" value="Pkinase"/>
    <property type="match status" value="1"/>
</dbReference>
<dbReference type="InterPro" id="IPR011009">
    <property type="entry name" value="Kinase-like_dom_sf"/>
</dbReference>
<protein>
    <submittedName>
        <fullName evidence="5">Uncharacterized protein mapk1</fullName>
    </submittedName>
</protein>
<dbReference type="AlphaFoldDB" id="A0A699ZRR5"/>
<dbReference type="EMBL" id="BLLF01001832">
    <property type="protein sequence ID" value="GFH21456.1"/>
    <property type="molecule type" value="Genomic_DNA"/>
</dbReference>
<dbReference type="GO" id="GO:0004672">
    <property type="term" value="F:protein kinase activity"/>
    <property type="evidence" value="ECO:0007669"/>
    <property type="project" value="InterPro"/>
</dbReference>
<dbReference type="Gene3D" id="1.10.510.10">
    <property type="entry name" value="Transferase(Phosphotransferase) domain 1"/>
    <property type="match status" value="1"/>
</dbReference>
<comment type="caution">
    <text evidence="5">The sequence shown here is derived from an EMBL/GenBank/DDBJ whole genome shotgun (WGS) entry which is preliminary data.</text>
</comment>
<dbReference type="PROSITE" id="PS50011">
    <property type="entry name" value="PROTEIN_KINASE_DOM"/>
    <property type="match status" value="1"/>
</dbReference>
<evidence type="ECO:0000256" key="2">
    <source>
        <dbReference type="ARBA" id="ARBA00022840"/>
    </source>
</evidence>
<keyword evidence="2" id="KW-0067">ATP-binding</keyword>
<evidence type="ECO:0000256" key="3">
    <source>
        <dbReference type="SAM" id="SignalP"/>
    </source>
</evidence>
<keyword evidence="1" id="KW-0547">Nucleotide-binding</keyword>
<gene>
    <name evidence="5" type="ORF">HaLaN_18764</name>
</gene>
<dbReference type="GO" id="GO:0005524">
    <property type="term" value="F:ATP binding"/>
    <property type="evidence" value="ECO:0007669"/>
    <property type="project" value="UniProtKB-KW"/>
</dbReference>
<sequence length="153" mass="17058">MDMWGVGCVFFEIVSLFPLFPGTNELDQIQKIHNILGTPPADLLAKMKKRSQHMDFNFPAKEGTGIAKLIPHVAPDCVDLIIKLLAYNPDERLSARQSLRHPYFKELREAEKRQKALMTPDANPTGGIGSTMPGIVASGSLHQELDSKLIRHQ</sequence>
<evidence type="ECO:0000313" key="6">
    <source>
        <dbReference type="Proteomes" id="UP000485058"/>
    </source>
</evidence>
<feature type="chain" id="PRO_5025640749" evidence="3">
    <location>
        <begin position="17"/>
        <end position="153"/>
    </location>
</feature>
<accession>A0A699ZRR5</accession>
<organism evidence="5 6">
    <name type="scientific">Haematococcus lacustris</name>
    <name type="common">Green alga</name>
    <name type="synonym">Haematococcus pluvialis</name>
    <dbReference type="NCBI Taxonomy" id="44745"/>
    <lineage>
        <taxon>Eukaryota</taxon>
        <taxon>Viridiplantae</taxon>
        <taxon>Chlorophyta</taxon>
        <taxon>core chlorophytes</taxon>
        <taxon>Chlorophyceae</taxon>
        <taxon>CS clade</taxon>
        <taxon>Chlamydomonadales</taxon>
        <taxon>Haematococcaceae</taxon>
        <taxon>Haematococcus</taxon>
    </lineage>
</organism>
<dbReference type="SUPFAM" id="SSF56112">
    <property type="entry name" value="Protein kinase-like (PK-like)"/>
    <property type="match status" value="1"/>
</dbReference>
<proteinExistence type="predicted"/>